<name>A0ABQ5DPD7_9ASTR</name>
<dbReference type="GO" id="GO:0000428">
    <property type="term" value="C:DNA-directed RNA polymerase complex"/>
    <property type="evidence" value="ECO:0007669"/>
    <property type="project" value="UniProtKB-KW"/>
</dbReference>
<keyword evidence="1" id="KW-0240">DNA-directed RNA polymerase</keyword>
<accession>A0ABQ5DPD7</accession>
<evidence type="ECO:0000313" key="1">
    <source>
        <dbReference type="EMBL" id="GJT38649.1"/>
    </source>
</evidence>
<protein>
    <submittedName>
        <fullName evidence="1">DNA-directed RNA polymerase subunit beta</fullName>
    </submittedName>
</protein>
<organism evidence="1 2">
    <name type="scientific">Tanacetum coccineum</name>
    <dbReference type="NCBI Taxonomy" id="301880"/>
    <lineage>
        <taxon>Eukaryota</taxon>
        <taxon>Viridiplantae</taxon>
        <taxon>Streptophyta</taxon>
        <taxon>Embryophyta</taxon>
        <taxon>Tracheophyta</taxon>
        <taxon>Spermatophyta</taxon>
        <taxon>Magnoliopsida</taxon>
        <taxon>eudicotyledons</taxon>
        <taxon>Gunneridae</taxon>
        <taxon>Pentapetalae</taxon>
        <taxon>asterids</taxon>
        <taxon>campanulids</taxon>
        <taxon>Asterales</taxon>
        <taxon>Asteraceae</taxon>
        <taxon>Asteroideae</taxon>
        <taxon>Anthemideae</taxon>
        <taxon>Anthemidinae</taxon>
        <taxon>Tanacetum</taxon>
    </lineage>
</organism>
<dbReference type="EMBL" id="BQNB010015320">
    <property type="protein sequence ID" value="GJT38649.1"/>
    <property type="molecule type" value="Genomic_DNA"/>
</dbReference>
<gene>
    <name evidence="1" type="ORF">Tco_0938514</name>
</gene>
<proteinExistence type="predicted"/>
<comment type="caution">
    <text evidence="1">The sequence shown here is derived from an EMBL/GenBank/DDBJ whole genome shotgun (WGS) entry which is preliminary data.</text>
</comment>
<reference evidence="1" key="2">
    <citation type="submission" date="2022-01" db="EMBL/GenBank/DDBJ databases">
        <authorList>
            <person name="Yamashiro T."/>
            <person name="Shiraishi A."/>
            <person name="Satake H."/>
            <person name="Nakayama K."/>
        </authorList>
    </citation>
    <scope>NUCLEOTIDE SEQUENCE</scope>
</reference>
<dbReference type="Proteomes" id="UP001151760">
    <property type="component" value="Unassembled WGS sequence"/>
</dbReference>
<reference evidence="1" key="1">
    <citation type="journal article" date="2022" name="Int. J. Mol. Sci.">
        <title>Draft Genome of Tanacetum Coccineum: Genomic Comparison of Closely Related Tanacetum-Family Plants.</title>
        <authorList>
            <person name="Yamashiro T."/>
            <person name="Shiraishi A."/>
            <person name="Nakayama K."/>
            <person name="Satake H."/>
        </authorList>
    </citation>
    <scope>NUCLEOTIDE SEQUENCE</scope>
</reference>
<keyword evidence="1" id="KW-0804">Transcription</keyword>
<sequence length="159" mass="18162">MFFYTNLGLHRFLKENVPQWNPAEGQSSNAQCASVEDGNIRLLGNKRQKETDKKGKGKLSTLLLKLDVKQKFQGLYSATTVNTSHVENDTTSFREAVTSSEGQQWREAIKSEIESILQNHTWELVDLPPGCKPLGYKWIFKKKMKVNGTIDKYKARLEI</sequence>
<evidence type="ECO:0000313" key="2">
    <source>
        <dbReference type="Proteomes" id="UP001151760"/>
    </source>
</evidence>
<keyword evidence="2" id="KW-1185">Reference proteome</keyword>